<dbReference type="Pfam" id="PF21597">
    <property type="entry name" value="TetR_C_43"/>
    <property type="match status" value="1"/>
</dbReference>
<name>A0ABW1CUK2_9ACTN</name>
<feature type="domain" description="HTH tetR-type" evidence="3">
    <location>
        <begin position="1"/>
        <end position="52"/>
    </location>
</feature>
<evidence type="ECO:0000259" key="3">
    <source>
        <dbReference type="PROSITE" id="PS50977"/>
    </source>
</evidence>
<evidence type="ECO:0000256" key="2">
    <source>
        <dbReference type="PROSITE-ProRule" id="PRU00335"/>
    </source>
</evidence>
<proteinExistence type="predicted"/>
<keyword evidence="5" id="KW-1185">Reference proteome</keyword>
<keyword evidence="1 2" id="KW-0238">DNA-binding</keyword>
<evidence type="ECO:0000313" key="4">
    <source>
        <dbReference type="EMBL" id="MFC5829333.1"/>
    </source>
</evidence>
<dbReference type="Gene3D" id="1.10.357.10">
    <property type="entry name" value="Tetracycline Repressor, domain 2"/>
    <property type="match status" value="2"/>
</dbReference>
<organism evidence="4 5">
    <name type="scientific">Nonomuraea insulae</name>
    <dbReference type="NCBI Taxonomy" id="1616787"/>
    <lineage>
        <taxon>Bacteria</taxon>
        <taxon>Bacillati</taxon>
        <taxon>Actinomycetota</taxon>
        <taxon>Actinomycetes</taxon>
        <taxon>Streptosporangiales</taxon>
        <taxon>Streptosporangiaceae</taxon>
        <taxon>Nonomuraea</taxon>
    </lineage>
</organism>
<protein>
    <recommendedName>
        <fullName evidence="3">HTH tetR-type domain-containing protein</fullName>
    </recommendedName>
</protein>
<reference evidence="5" key="1">
    <citation type="journal article" date="2019" name="Int. J. Syst. Evol. Microbiol.">
        <title>The Global Catalogue of Microorganisms (GCM) 10K type strain sequencing project: providing services to taxonomists for standard genome sequencing and annotation.</title>
        <authorList>
            <consortium name="The Broad Institute Genomics Platform"/>
            <consortium name="The Broad Institute Genome Sequencing Center for Infectious Disease"/>
            <person name="Wu L."/>
            <person name="Ma J."/>
        </authorList>
    </citation>
    <scope>NUCLEOTIDE SEQUENCE [LARGE SCALE GENOMIC DNA]</scope>
    <source>
        <strain evidence="5">CCUG 53903</strain>
    </source>
</reference>
<gene>
    <name evidence="4" type="ORF">ACFPZ3_36175</name>
</gene>
<accession>A0ABW1CUK2</accession>
<feature type="DNA-binding region" description="H-T-H motif" evidence="2">
    <location>
        <begin position="15"/>
        <end position="34"/>
    </location>
</feature>
<dbReference type="InterPro" id="IPR049445">
    <property type="entry name" value="TetR_SbtR-like_C"/>
</dbReference>
<dbReference type="SUPFAM" id="SSF48498">
    <property type="entry name" value="Tetracyclin repressor-like, C-terminal domain"/>
    <property type="match status" value="1"/>
</dbReference>
<evidence type="ECO:0000256" key="1">
    <source>
        <dbReference type="ARBA" id="ARBA00023125"/>
    </source>
</evidence>
<dbReference type="Proteomes" id="UP001596058">
    <property type="component" value="Unassembled WGS sequence"/>
</dbReference>
<sequence>MPFLNRRGTSGNYASLEGIARRAQVGIGTLYRHFHSGRAAIHAVGEPLLRHAQEAGAVRPDASFDDVLRLVAGITMVHFTGPGQLDHVLSLALDGLRPRLS</sequence>
<dbReference type="PROSITE" id="PS50977">
    <property type="entry name" value="HTH_TETR_2"/>
    <property type="match status" value="1"/>
</dbReference>
<dbReference type="InterPro" id="IPR036271">
    <property type="entry name" value="Tet_transcr_reg_TetR-rel_C_sf"/>
</dbReference>
<comment type="caution">
    <text evidence="4">The sequence shown here is derived from an EMBL/GenBank/DDBJ whole genome shotgun (WGS) entry which is preliminary data.</text>
</comment>
<dbReference type="EMBL" id="JBHSPA010000045">
    <property type="protein sequence ID" value="MFC5829333.1"/>
    <property type="molecule type" value="Genomic_DNA"/>
</dbReference>
<evidence type="ECO:0000313" key="5">
    <source>
        <dbReference type="Proteomes" id="UP001596058"/>
    </source>
</evidence>
<dbReference type="RefSeq" id="WP_379518820.1">
    <property type="nucleotide sequence ID" value="NZ_JBHSPA010000045.1"/>
</dbReference>
<dbReference type="InterPro" id="IPR001647">
    <property type="entry name" value="HTH_TetR"/>
</dbReference>